<protein>
    <submittedName>
        <fullName evidence="1">Uncharacterized protein</fullName>
    </submittedName>
</protein>
<comment type="caution">
    <text evidence="1">The sequence shown here is derived from an EMBL/GenBank/DDBJ whole genome shotgun (WGS) entry which is preliminary data.</text>
</comment>
<keyword evidence="2" id="KW-1185">Reference proteome</keyword>
<dbReference type="Proteomes" id="UP001163603">
    <property type="component" value="Chromosome 4"/>
</dbReference>
<gene>
    <name evidence="1" type="ORF">Pint_18878</name>
</gene>
<evidence type="ECO:0000313" key="2">
    <source>
        <dbReference type="Proteomes" id="UP001163603"/>
    </source>
</evidence>
<organism evidence="1 2">
    <name type="scientific">Pistacia integerrima</name>
    <dbReference type="NCBI Taxonomy" id="434235"/>
    <lineage>
        <taxon>Eukaryota</taxon>
        <taxon>Viridiplantae</taxon>
        <taxon>Streptophyta</taxon>
        <taxon>Embryophyta</taxon>
        <taxon>Tracheophyta</taxon>
        <taxon>Spermatophyta</taxon>
        <taxon>Magnoliopsida</taxon>
        <taxon>eudicotyledons</taxon>
        <taxon>Gunneridae</taxon>
        <taxon>Pentapetalae</taxon>
        <taxon>rosids</taxon>
        <taxon>malvids</taxon>
        <taxon>Sapindales</taxon>
        <taxon>Anacardiaceae</taxon>
        <taxon>Pistacia</taxon>
    </lineage>
</organism>
<proteinExistence type="predicted"/>
<evidence type="ECO:0000313" key="1">
    <source>
        <dbReference type="EMBL" id="KAJ0042822.1"/>
    </source>
</evidence>
<dbReference type="EMBL" id="CM047739">
    <property type="protein sequence ID" value="KAJ0042822.1"/>
    <property type="molecule type" value="Genomic_DNA"/>
</dbReference>
<sequence length="77" mass="7827">MAFSRTPLISFLLISLLFASSMAQSPAPASAPTSLPPSASKTRPVAAPSPSKITPFAGTGSLAVGLFAAVLTFDYVE</sequence>
<name>A0ACC0YYA9_9ROSI</name>
<accession>A0ACC0YYA9</accession>
<reference evidence="2" key="1">
    <citation type="journal article" date="2023" name="G3 (Bethesda)">
        <title>Genome assembly and association tests identify interacting loci associated with vigor, precocity, and sex in interspecific pistachio rootstocks.</title>
        <authorList>
            <person name="Palmer W."/>
            <person name="Jacygrad E."/>
            <person name="Sagayaradj S."/>
            <person name="Cavanaugh K."/>
            <person name="Han R."/>
            <person name="Bertier L."/>
            <person name="Beede B."/>
            <person name="Kafkas S."/>
            <person name="Golino D."/>
            <person name="Preece J."/>
            <person name="Michelmore R."/>
        </authorList>
    </citation>
    <scope>NUCLEOTIDE SEQUENCE [LARGE SCALE GENOMIC DNA]</scope>
</reference>